<organism evidence="1 2">
    <name type="scientific">Corynebacterium lipophiloflavum (strain ATCC 700352 / DSM 44291 / CCUG 37336 / JCM 10383 / DMMZ 1944)</name>
    <dbReference type="NCBI Taxonomy" id="525263"/>
    <lineage>
        <taxon>Bacteria</taxon>
        <taxon>Bacillati</taxon>
        <taxon>Actinomycetota</taxon>
        <taxon>Actinomycetes</taxon>
        <taxon>Mycobacteriales</taxon>
        <taxon>Corynebacteriaceae</taxon>
        <taxon>Corynebacterium</taxon>
    </lineage>
</organism>
<evidence type="ECO:0000313" key="2">
    <source>
        <dbReference type="Proteomes" id="UP000006196"/>
    </source>
</evidence>
<name>C0XQD9_CORLD</name>
<dbReference type="Proteomes" id="UP000006196">
    <property type="component" value="Unassembled WGS sequence"/>
</dbReference>
<accession>C0XQD9</accession>
<reference evidence="1" key="1">
    <citation type="submission" date="2009-01" db="EMBL/GenBank/DDBJ databases">
        <authorList>
            <person name="Qin X."/>
            <person name="Bachman B."/>
            <person name="Battles P."/>
            <person name="Bell A."/>
            <person name="Bess C."/>
            <person name="Bickham C."/>
            <person name="Chaboub L."/>
            <person name="Chen D."/>
            <person name="Coyle M."/>
            <person name="Deiros D.R."/>
            <person name="Dinh H."/>
            <person name="Forbes L."/>
            <person name="Fowler G."/>
            <person name="Francisco L."/>
            <person name="Fu Q."/>
            <person name="Gubbala S."/>
            <person name="Hale W."/>
            <person name="Han Y."/>
            <person name="Hemphill L."/>
            <person name="Highlander S.K."/>
            <person name="Hirani K."/>
            <person name="Hogues M."/>
            <person name="Jackson L."/>
            <person name="Jakkamsetti A."/>
            <person name="Javaid M."/>
            <person name="Jiang H."/>
            <person name="Korchina V."/>
            <person name="Kovar C."/>
            <person name="Lara F."/>
            <person name="Lee S."/>
            <person name="Mata R."/>
            <person name="Mathew T."/>
            <person name="Moen C."/>
            <person name="Morales K."/>
            <person name="Munidasa M."/>
            <person name="Nazareth L."/>
            <person name="Ngo R."/>
            <person name="Nguyen L."/>
            <person name="Okwuonu G."/>
            <person name="Ongeri F."/>
            <person name="Patil S."/>
            <person name="Petrosino J."/>
            <person name="Pham C."/>
            <person name="Pham P."/>
            <person name="Pu L.-L."/>
            <person name="Puazo M."/>
            <person name="Raj R."/>
            <person name="Reid J."/>
            <person name="Rouhana J."/>
            <person name="Saada N."/>
            <person name="Shang Y."/>
            <person name="Simmons D."/>
            <person name="Thornton R."/>
            <person name="Warren J."/>
            <person name="Weissenberger G."/>
            <person name="Zhang J."/>
            <person name="Zhang L."/>
            <person name="Zhou C."/>
            <person name="Zhu D."/>
            <person name="Muzny D."/>
            <person name="Worley K."/>
            <person name="Gibbs R."/>
        </authorList>
    </citation>
    <scope>NUCLEOTIDE SEQUENCE [LARGE SCALE GENOMIC DNA]</scope>
    <source>
        <strain evidence="1">DSM 44291</strain>
    </source>
</reference>
<protein>
    <submittedName>
        <fullName evidence="1">Uncharacterized protein</fullName>
    </submittedName>
</protein>
<keyword evidence="2" id="KW-1185">Reference proteome</keyword>
<proteinExistence type="predicted"/>
<dbReference type="AlphaFoldDB" id="C0XQD9"/>
<dbReference type="HOGENOM" id="CLU_2681460_0_0_11"/>
<evidence type="ECO:0000313" key="1">
    <source>
        <dbReference type="EMBL" id="EEI17541.1"/>
    </source>
</evidence>
<dbReference type="EMBL" id="ACHJ01000035">
    <property type="protein sequence ID" value="EEI17541.1"/>
    <property type="molecule type" value="Genomic_DNA"/>
</dbReference>
<comment type="caution">
    <text evidence="1">The sequence shown here is derived from an EMBL/GenBank/DDBJ whole genome shotgun (WGS) entry which is preliminary data.</text>
</comment>
<sequence>MLAALGSEVGSAIGTDGGFQFGSVEGGSAKGLTVESAVTGSASNRVTEVPATEDGSTIDIFSWLRDLLNGSAQG</sequence>
<gene>
    <name evidence="1" type="ORF">HMPREF0298_0659</name>
</gene>